<dbReference type="InterPro" id="IPR036291">
    <property type="entry name" value="NAD(P)-bd_dom_sf"/>
</dbReference>
<feature type="domain" description="RCK N-terminal" evidence="9">
    <location>
        <begin position="251"/>
        <end position="367"/>
    </location>
</feature>
<comment type="caution">
    <text evidence="10">The sequence shown here is derived from an EMBL/GenBank/DDBJ whole genome shotgun (WGS) entry which is preliminary data.</text>
</comment>
<evidence type="ECO:0000256" key="6">
    <source>
        <dbReference type="ARBA" id="ARBA00023136"/>
    </source>
</evidence>
<dbReference type="Proteomes" id="UP000656367">
    <property type="component" value="Unassembled WGS sequence"/>
</dbReference>
<feature type="transmembrane region" description="Helical" evidence="8">
    <location>
        <begin position="54"/>
        <end position="72"/>
    </location>
</feature>
<dbReference type="Pfam" id="PF02254">
    <property type="entry name" value="TrkA_N"/>
    <property type="match status" value="1"/>
</dbReference>
<feature type="transmembrane region" description="Helical" evidence="8">
    <location>
        <begin position="206"/>
        <end position="227"/>
    </location>
</feature>
<organism evidence="10 11">
    <name type="scientific">Haloarcula argentinensis</name>
    <dbReference type="NCBI Taxonomy" id="43776"/>
    <lineage>
        <taxon>Archaea</taxon>
        <taxon>Methanobacteriati</taxon>
        <taxon>Methanobacteriota</taxon>
        <taxon>Stenosarchaea group</taxon>
        <taxon>Halobacteria</taxon>
        <taxon>Halobacteriales</taxon>
        <taxon>Haloarculaceae</taxon>
        <taxon>Haloarcula</taxon>
    </lineage>
</organism>
<keyword evidence="6 8" id="KW-0472">Membrane</keyword>
<gene>
    <name evidence="10" type="ORF">GCM10009006_11760</name>
</gene>
<proteinExistence type="predicted"/>
<keyword evidence="5" id="KW-0406">Ion transport</keyword>
<dbReference type="SUPFAM" id="SSF81324">
    <property type="entry name" value="Voltage-gated potassium channels"/>
    <property type="match status" value="1"/>
</dbReference>
<dbReference type="PANTHER" id="PTHR43833:SF9">
    <property type="entry name" value="POTASSIUM CHANNEL PROTEIN YUGO-RELATED"/>
    <property type="match status" value="1"/>
</dbReference>
<keyword evidence="3 8" id="KW-0812">Transmembrane</keyword>
<evidence type="ECO:0000256" key="3">
    <source>
        <dbReference type="ARBA" id="ARBA00022692"/>
    </source>
</evidence>
<dbReference type="EMBL" id="BMON01000001">
    <property type="protein sequence ID" value="GGM31876.1"/>
    <property type="molecule type" value="Genomic_DNA"/>
</dbReference>
<dbReference type="Gene3D" id="3.40.50.720">
    <property type="entry name" value="NAD(P)-binding Rossmann-like Domain"/>
    <property type="match status" value="1"/>
</dbReference>
<dbReference type="PRINTS" id="PR00169">
    <property type="entry name" value="KCHANNEL"/>
</dbReference>
<dbReference type="PRINTS" id="PR01333">
    <property type="entry name" value="2POREKCHANEL"/>
</dbReference>
<dbReference type="PROSITE" id="PS51201">
    <property type="entry name" value="RCK_N"/>
    <property type="match status" value="1"/>
</dbReference>
<dbReference type="PANTHER" id="PTHR43833">
    <property type="entry name" value="POTASSIUM CHANNEL PROTEIN 2-RELATED-RELATED"/>
    <property type="match status" value="1"/>
</dbReference>
<dbReference type="GO" id="GO:0005267">
    <property type="term" value="F:potassium channel activity"/>
    <property type="evidence" value="ECO:0007669"/>
    <property type="project" value="InterPro"/>
</dbReference>
<sequence>MGMDRPRNWLGARTTIILPVLVAVLSFVTGVVNISAVSISGPLGDLIPRSIQRTAGFTGALTGFTLLVSVVGLRRRLRIAWYATIVLLPVAAIQGLVQSSEVSIPFVGTVPSSALSIPLVVFSLLSLPAMLLNRRRFDRAVDLSTAQLAAGAALLGSLMYGTAGSYALRDEFTNLSTATDAFYYTLVTASTVGYGDVTPQSQQAKLFGMSVVVLGTASFAIALGSLLGPAIEKRLSEALGNMTDAQLDLLENHVLVLGHGDLTEPIIEELTGAIDFVVITPDTETATRLQQQDIAVLTADPSDEEPMQRAGIEEAAAVVAATNDDAQDALAVLTAQTLNPEVNIVAGATDRENIEKLRRAGADTVISPAVLGGHLIVQSALGRKGMENIADHLLDVNDEDDADI</sequence>
<feature type="transmembrane region" description="Helical" evidence="8">
    <location>
        <begin position="103"/>
        <end position="127"/>
    </location>
</feature>
<name>A0A830FKF2_HALAR</name>
<dbReference type="GO" id="GO:0005886">
    <property type="term" value="C:plasma membrane"/>
    <property type="evidence" value="ECO:0007669"/>
    <property type="project" value="UniProtKB-SubCell"/>
</dbReference>
<evidence type="ECO:0000259" key="9">
    <source>
        <dbReference type="PROSITE" id="PS51201"/>
    </source>
</evidence>
<feature type="transmembrane region" description="Helical" evidence="8">
    <location>
        <begin position="148"/>
        <end position="168"/>
    </location>
</feature>
<keyword evidence="7 10" id="KW-0407">Ion channel</keyword>
<feature type="transmembrane region" description="Helical" evidence="8">
    <location>
        <begin position="12"/>
        <end position="34"/>
    </location>
</feature>
<dbReference type="InterPro" id="IPR050721">
    <property type="entry name" value="Trk_Ktr_HKT_K-transport"/>
</dbReference>
<dbReference type="InterPro" id="IPR003148">
    <property type="entry name" value="RCK_N"/>
</dbReference>
<keyword evidence="4 8" id="KW-1133">Transmembrane helix</keyword>
<dbReference type="AlphaFoldDB" id="A0A830FKF2"/>
<protein>
    <submittedName>
        <fullName evidence="10">Potassium channel protein</fullName>
    </submittedName>
</protein>
<dbReference type="Pfam" id="PF07885">
    <property type="entry name" value="Ion_trans_2"/>
    <property type="match status" value="1"/>
</dbReference>
<dbReference type="InterPro" id="IPR003280">
    <property type="entry name" value="2pore_dom_K_chnl"/>
</dbReference>
<evidence type="ECO:0000256" key="5">
    <source>
        <dbReference type="ARBA" id="ARBA00023065"/>
    </source>
</evidence>
<reference evidence="10" key="1">
    <citation type="journal article" date="2014" name="Int. J. Syst. Evol. Microbiol.">
        <title>Complete genome sequence of Corynebacterium casei LMG S-19264T (=DSM 44701T), isolated from a smear-ripened cheese.</title>
        <authorList>
            <consortium name="US DOE Joint Genome Institute (JGI-PGF)"/>
            <person name="Walter F."/>
            <person name="Albersmeier A."/>
            <person name="Kalinowski J."/>
            <person name="Ruckert C."/>
        </authorList>
    </citation>
    <scope>NUCLEOTIDE SEQUENCE</scope>
    <source>
        <strain evidence="10">JCM 15759</strain>
    </source>
</reference>
<evidence type="ECO:0000313" key="10">
    <source>
        <dbReference type="EMBL" id="GGM31876.1"/>
    </source>
</evidence>
<accession>A0A830FKF2</accession>
<reference evidence="10" key="2">
    <citation type="submission" date="2020-09" db="EMBL/GenBank/DDBJ databases">
        <authorList>
            <person name="Sun Q."/>
            <person name="Ohkuma M."/>
        </authorList>
    </citation>
    <scope>NUCLEOTIDE SEQUENCE</scope>
    <source>
        <strain evidence="10">JCM 15759</strain>
    </source>
</reference>
<evidence type="ECO:0000256" key="8">
    <source>
        <dbReference type="SAM" id="Phobius"/>
    </source>
</evidence>
<evidence type="ECO:0000256" key="1">
    <source>
        <dbReference type="ARBA" id="ARBA00004651"/>
    </source>
</evidence>
<feature type="transmembrane region" description="Helical" evidence="8">
    <location>
        <begin position="79"/>
        <end position="97"/>
    </location>
</feature>
<comment type="subcellular location">
    <subcellularLocation>
        <location evidence="1">Cell membrane</location>
        <topology evidence="1">Multi-pass membrane protein</topology>
    </subcellularLocation>
</comment>
<dbReference type="Gene3D" id="1.10.287.70">
    <property type="match status" value="1"/>
</dbReference>
<dbReference type="SUPFAM" id="SSF51735">
    <property type="entry name" value="NAD(P)-binding Rossmann-fold domains"/>
    <property type="match status" value="1"/>
</dbReference>
<evidence type="ECO:0000256" key="7">
    <source>
        <dbReference type="ARBA" id="ARBA00023303"/>
    </source>
</evidence>
<keyword evidence="2" id="KW-0813">Transport</keyword>
<dbReference type="InterPro" id="IPR013099">
    <property type="entry name" value="K_chnl_dom"/>
</dbReference>
<evidence type="ECO:0000256" key="2">
    <source>
        <dbReference type="ARBA" id="ARBA00022448"/>
    </source>
</evidence>
<evidence type="ECO:0000256" key="4">
    <source>
        <dbReference type="ARBA" id="ARBA00022989"/>
    </source>
</evidence>
<evidence type="ECO:0000313" key="11">
    <source>
        <dbReference type="Proteomes" id="UP000656367"/>
    </source>
</evidence>